<dbReference type="AlphaFoldDB" id="A0AAD5DYQ2"/>
<evidence type="ECO:0000256" key="1">
    <source>
        <dbReference type="SAM" id="MobiDB-lite"/>
    </source>
</evidence>
<evidence type="ECO:0000313" key="3">
    <source>
        <dbReference type="Proteomes" id="UP001205105"/>
    </source>
</evidence>
<organism evidence="2 3">
    <name type="scientific">Chlorella ohadii</name>
    <dbReference type="NCBI Taxonomy" id="2649997"/>
    <lineage>
        <taxon>Eukaryota</taxon>
        <taxon>Viridiplantae</taxon>
        <taxon>Chlorophyta</taxon>
        <taxon>core chlorophytes</taxon>
        <taxon>Trebouxiophyceae</taxon>
        <taxon>Chlorellales</taxon>
        <taxon>Chlorellaceae</taxon>
        <taxon>Chlorella clade</taxon>
        <taxon>Chlorella</taxon>
    </lineage>
</organism>
<dbReference type="PANTHER" id="PTHR34407">
    <property type="entry name" value="EXPRESSED PROTEIN"/>
    <property type="match status" value="1"/>
</dbReference>
<reference evidence="2" key="1">
    <citation type="submission" date="2020-11" db="EMBL/GenBank/DDBJ databases">
        <title>Chlorella ohadii genome sequencing and assembly.</title>
        <authorList>
            <person name="Murik O."/>
            <person name="Treves H."/>
            <person name="Kedem I."/>
            <person name="Shotland Y."/>
            <person name="Kaplan A."/>
        </authorList>
    </citation>
    <scope>NUCLEOTIDE SEQUENCE</scope>
    <source>
        <strain evidence="2">1</strain>
    </source>
</reference>
<gene>
    <name evidence="2" type="ORF">COHA_000070</name>
</gene>
<dbReference type="PANTHER" id="PTHR34407:SF1">
    <property type="entry name" value="SGNH HYDROLASE-TYPE ESTERASE DOMAIN-CONTAINING PROTEIN"/>
    <property type="match status" value="1"/>
</dbReference>
<proteinExistence type="predicted"/>
<accession>A0AAD5DYQ2</accession>
<dbReference type="Proteomes" id="UP001205105">
    <property type="component" value="Unassembled WGS sequence"/>
</dbReference>
<name>A0AAD5DYQ2_9CHLO</name>
<dbReference type="InterPro" id="IPR036514">
    <property type="entry name" value="SGNH_hydro_sf"/>
</dbReference>
<evidence type="ECO:0008006" key="4">
    <source>
        <dbReference type="Google" id="ProtNLM"/>
    </source>
</evidence>
<comment type="caution">
    <text evidence="2">The sequence shown here is derived from an EMBL/GenBank/DDBJ whole genome shotgun (WGS) entry which is preliminary data.</text>
</comment>
<dbReference type="SUPFAM" id="SSF52266">
    <property type="entry name" value="SGNH hydrolase"/>
    <property type="match status" value="1"/>
</dbReference>
<keyword evidence="3" id="KW-1185">Reference proteome</keyword>
<protein>
    <recommendedName>
        <fullName evidence="4">SGNH hydrolase-type esterase domain-containing protein</fullName>
    </recommendedName>
</protein>
<feature type="compositionally biased region" description="Low complexity" evidence="1">
    <location>
        <begin position="575"/>
        <end position="616"/>
    </location>
</feature>
<evidence type="ECO:0000313" key="2">
    <source>
        <dbReference type="EMBL" id="KAI7846460.1"/>
    </source>
</evidence>
<dbReference type="Gene3D" id="3.40.50.1110">
    <property type="entry name" value="SGNH hydrolase"/>
    <property type="match status" value="1"/>
</dbReference>
<dbReference type="EMBL" id="JADXDR010000002">
    <property type="protein sequence ID" value="KAI7846460.1"/>
    <property type="molecule type" value="Genomic_DNA"/>
</dbReference>
<feature type="region of interest" description="Disordered" evidence="1">
    <location>
        <begin position="74"/>
        <end position="93"/>
    </location>
</feature>
<feature type="region of interest" description="Disordered" evidence="1">
    <location>
        <begin position="573"/>
        <end position="625"/>
    </location>
</feature>
<sequence>MAFALAGSQPRGPFTAGRVLAAAVAALVALLLVLAALRPGHRDQLVAGITTAVGSLRPRAPELAPLPPCNATAVTAPEPAAAPQPAAAAQPVAPASTATAAAASEAPAADSNATRLIRGAVPQLPQYKRAIVQQMWQYQPFLSQRSLRRGLYSLGDPARMRRFVHKLLSGDPVSVSMLGGSVTAGQGAMHGGPYVARWFNWLKEISEAEGLPANHTLKNPAFGGSTSAIFTVCVNDMVQEDADLVVVEFSLNDDPGSSGKYKENALRLSMERLMRKLLALPNKPAVVVLNHYGWLVCRQPGSNLASYACSAENDFNVLGQYYGLPSLSIRAAAYHLMAQNVSGYQAYGPYRDHGKDANESDLYYFDEVHPQDRTGHWALADLLVTLTQETSVGLAARPLGVDDEEIAHRAFEKVVVQQQGFEWKNERPKAEFANQKWGWIATVPGSWAELEVDTTTGMQGDLAAEQNDVMLTHLISYEHMGKAKVECISGCTCEPTEFNGHVQDKVSLTALHRFPASQSEKCRIRVTVLNETASPDGEHKVKLVGVMVIEAKSNMWGLLGVQLDLFANKGIGELPAPEEQQPQPEQQVQQAEQQAQPENQQPEQQQAQQQQQQAQQPERRRRGRR</sequence>
<dbReference type="CDD" id="cd00229">
    <property type="entry name" value="SGNH_hydrolase"/>
    <property type="match status" value="1"/>
</dbReference>